<organism evidence="1 2">
    <name type="scientific">Siphonobacter aquaeclarae</name>
    <dbReference type="NCBI Taxonomy" id="563176"/>
    <lineage>
        <taxon>Bacteria</taxon>
        <taxon>Pseudomonadati</taxon>
        <taxon>Bacteroidota</taxon>
        <taxon>Cytophagia</taxon>
        <taxon>Cytophagales</taxon>
        <taxon>Cytophagaceae</taxon>
        <taxon>Siphonobacter</taxon>
    </lineage>
</organism>
<sequence length="132" mass="14757">MKKYVLALLAAGAFTACQNPKSAELETLQKEVEGMHDKIMAPYMQIEDLREEIRQQVAKDSTRKASGDSLITALTLAEKGMDDWMSNYNGDTLLAISPEEGHKYLLQEKDKVNHVEALTNESVAAAKRFLKK</sequence>
<dbReference type="RefSeq" id="WP_093208067.1">
    <property type="nucleotide sequence ID" value="NZ_FNGS01000010.1"/>
</dbReference>
<evidence type="ECO:0000313" key="2">
    <source>
        <dbReference type="Proteomes" id="UP000198901"/>
    </source>
</evidence>
<dbReference type="PROSITE" id="PS51257">
    <property type="entry name" value="PROKAR_LIPOPROTEIN"/>
    <property type="match status" value="1"/>
</dbReference>
<dbReference type="OrthoDB" id="1436925at2"/>
<protein>
    <submittedName>
        <fullName evidence="1">Uncharacterized protein</fullName>
    </submittedName>
</protein>
<gene>
    <name evidence="1" type="ORF">SAMN04488090_4518</name>
</gene>
<dbReference type="EMBL" id="FNGS01000010">
    <property type="protein sequence ID" value="SDM90465.1"/>
    <property type="molecule type" value="Genomic_DNA"/>
</dbReference>
<dbReference type="Proteomes" id="UP000198901">
    <property type="component" value="Unassembled WGS sequence"/>
</dbReference>
<dbReference type="AlphaFoldDB" id="A0A1G9X252"/>
<name>A0A1G9X252_9BACT</name>
<reference evidence="1 2" key="1">
    <citation type="submission" date="2016-10" db="EMBL/GenBank/DDBJ databases">
        <authorList>
            <person name="de Groot N.N."/>
        </authorList>
    </citation>
    <scope>NUCLEOTIDE SEQUENCE [LARGE SCALE GENOMIC DNA]</scope>
    <source>
        <strain evidence="1 2">DSM 21668</strain>
    </source>
</reference>
<dbReference type="STRING" id="563176.SAMN04488090_4518"/>
<evidence type="ECO:0000313" key="1">
    <source>
        <dbReference type="EMBL" id="SDM90465.1"/>
    </source>
</evidence>
<keyword evidence="2" id="KW-1185">Reference proteome</keyword>
<proteinExistence type="predicted"/>
<accession>A0A1G9X252</accession>